<name>A0ACC1SMQ8_9HYPO</name>
<comment type="caution">
    <text evidence="1">The sequence shown here is derived from an EMBL/GenBank/DDBJ whole genome shotgun (WGS) entry which is preliminary data.</text>
</comment>
<evidence type="ECO:0000313" key="1">
    <source>
        <dbReference type="EMBL" id="KAJ3542909.1"/>
    </source>
</evidence>
<accession>A0ACC1SMQ8</accession>
<evidence type="ECO:0000313" key="2">
    <source>
        <dbReference type="Proteomes" id="UP001148629"/>
    </source>
</evidence>
<dbReference type="Proteomes" id="UP001148629">
    <property type="component" value="Unassembled WGS sequence"/>
</dbReference>
<dbReference type="EMBL" id="JANRMS010000270">
    <property type="protein sequence ID" value="KAJ3542909.1"/>
    <property type="molecule type" value="Genomic_DNA"/>
</dbReference>
<reference evidence="1" key="1">
    <citation type="submission" date="2022-08" db="EMBL/GenBank/DDBJ databases">
        <title>Genome Sequence of Fusarium decemcellulare.</title>
        <authorList>
            <person name="Buettner E."/>
        </authorList>
    </citation>
    <scope>NUCLEOTIDE SEQUENCE</scope>
    <source>
        <strain evidence="1">Babe19</strain>
    </source>
</reference>
<sequence length="229" mass="25676">MKEIRHPVMEEIRQSANLKGGKMMSKFSFLNYAVNWWVAHAKQSDSRGVPQDVLLQHFAGPSKTLVETWMHMCRELDECPHGYLPQRISLLHVMLERGMITTTWAILNKADQFGIDTDEKDSEGRTPLMLAAGIGNEAIARLLLDKGADLEAEDFCGRTPLMWATVDMADISIWFAHYGKHPQDSCAAEEGRKAVAQLLLERGADSNAMCKCRYTPLSRAIMNNNKAAP</sequence>
<keyword evidence="2" id="KW-1185">Reference proteome</keyword>
<organism evidence="1 2">
    <name type="scientific">Fusarium decemcellulare</name>
    <dbReference type="NCBI Taxonomy" id="57161"/>
    <lineage>
        <taxon>Eukaryota</taxon>
        <taxon>Fungi</taxon>
        <taxon>Dikarya</taxon>
        <taxon>Ascomycota</taxon>
        <taxon>Pezizomycotina</taxon>
        <taxon>Sordariomycetes</taxon>
        <taxon>Hypocreomycetidae</taxon>
        <taxon>Hypocreales</taxon>
        <taxon>Nectriaceae</taxon>
        <taxon>Fusarium</taxon>
        <taxon>Fusarium decemcellulare species complex</taxon>
    </lineage>
</organism>
<gene>
    <name evidence="1" type="ORF">NM208_g3853</name>
</gene>
<protein>
    <submittedName>
        <fullName evidence="1">Uncharacterized protein</fullName>
    </submittedName>
</protein>
<proteinExistence type="predicted"/>